<dbReference type="Proteomes" id="UP000503462">
    <property type="component" value="Chromosome 4"/>
</dbReference>
<protein>
    <submittedName>
        <fullName evidence="2">Uncharacterized protein</fullName>
    </submittedName>
</protein>
<gene>
    <name evidence="2" type="ORF">AMS68_006876</name>
</gene>
<keyword evidence="3" id="KW-1185">Reference proteome</keyword>
<dbReference type="EMBL" id="CP051142">
    <property type="protein sequence ID" value="QIX01359.1"/>
    <property type="molecule type" value="Genomic_DNA"/>
</dbReference>
<organism evidence="2 3">
    <name type="scientific">Peltaster fructicola</name>
    <dbReference type="NCBI Taxonomy" id="286661"/>
    <lineage>
        <taxon>Eukaryota</taxon>
        <taxon>Fungi</taxon>
        <taxon>Dikarya</taxon>
        <taxon>Ascomycota</taxon>
        <taxon>Pezizomycotina</taxon>
        <taxon>Dothideomycetes</taxon>
        <taxon>Dothideomycetes incertae sedis</taxon>
        <taxon>Peltaster</taxon>
    </lineage>
</organism>
<feature type="transmembrane region" description="Helical" evidence="1">
    <location>
        <begin position="89"/>
        <end position="111"/>
    </location>
</feature>
<keyword evidence="1" id="KW-1133">Transmembrane helix</keyword>
<keyword evidence="1" id="KW-0472">Membrane</keyword>
<feature type="transmembrane region" description="Helical" evidence="1">
    <location>
        <begin position="117"/>
        <end position="136"/>
    </location>
</feature>
<name>A0A6H0Y3C7_9PEZI</name>
<dbReference type="AlphaFoldDB" id="A0A6H0Y3C7"/>
<evidence type="ECO:0000313" key="2">
    <source>
        <dbReference type="EMBL" id="QIX01359.1"/>
    </source>
</evidence>
<accession>A0A6H0Y3C7</accession>
<feature type="transmembrane region" description="Helical" evidence="1">
    <location>
        <begin position="58"/>
        <end position="77"/>
    </location>
</feature>
<evidence type="ECO:0000313" key="3">
    <source>
        <dbReference type="Proteomes" id="UP000503462"/>
    </source>
</evidence>
<proteinExistence type="predicted"/>
<keyword evidence="1" id="KW-0812">Transmembrane</keyword>
<evidence type="ECO:0000256" key="1">
    <source>
        <dbReference type="SAM" id="Phobius"/>
    </source>
</evidence>
<feature type="transmembrane region" description="Helical" evidence="1">
    <location>
        <begin position="31"/>
        <end position="52"/>
    </location>
</feature>
<sequence>MAAYSWPSGSTCPGCDTPLQLTGTGFQDSDVLARFVLVCMSLVVAFGCVVYSVASRLFLTFGAAFATAVYLALVVLTDTVTEKSMTTTYAFFIVNVFVVASGYLAVILTLAALGQLVGARLAIPSFVLAVLALVSVDDQRQGRYFARRSLTNVGPSPSQDVHIIDDLSTPDALNDTITQVAVN</sequence>
<reference evidence="2 3" key="1">
    <citation type="journal article" date="2016" name="Sci. Rep.">
        <title>Peltaster fructicola genome reveals evolution from an invasive phytopathogen to an ectophytic parasite.</title>
        <authorList>
            <person name="Xu C."/>
            <person name="Chen H."/>
            <person name="Gleason M.L."/>
            <person name="Xu J.R."/>
            <person name="Liu H."/>
            <person name="Zhang R."/>
            <person name="Sun G."/>
        </authorList>
    </citation>
    <scope>NUCLEOTIDE SEQUENCE [LARGE SCALE GENOMIC DNA]</scope>
    <source>
        <strain evidence="2 3">LNHT1506</strain>
    </source>
</reference>